<dbReference type="InterPro" id="IPR029063">
    <property type="entry name" value="SAM-dependent_MTases_sf"/>
</dbReference>
<dbReference type="Proteomes" id="UP000568888">
    <property type="component" value="Unassembled WGS sequence"/>
</dbReference>
<name>A0A6V8MZ20_9BACT</name>
<dbReference type="PANTHER" id="PTHR43464">
    <property type="entry name" value="METHYLTRANSFERASE"/>
    <property type="match status" value="1"/>
</dbReference>
<dbReference type="Pfam" id="PF08241">
    <property type="entry name" value="Methyltransf_11"/>
    <property type="match status" value="1"/>
</dbReference>
<comment type="caution">
    <text evidence="5">The sequence shown here is derived from an EMBL/GenBank/DDBJ whole genome shotgun (WGS) entry which is preliminary data.</text>
</comment>
<feature type="domain" description="Methyltransferase type 11" evidence="4">
    <location>
        <begin position="81"/>
        <end position="181"/>
    </location>
</feature>
<dbReference type="RefSeq" id="WP_183349305.1">
    <property type="nucleotide sequence ID" value="NZ_BLXY01000008.1"/>
</dbReference>
<evidence type="ECO:0000256" key="3">
    <source>
        <dbReference type="ARBA" id="ARBA00022691"/>
    </source>
</evidence>
<reference evidence="6" key="1">
    <citation type="submission" date="2020-06" db="EMBL/GenBank/DDBJ databases">
        <title>Draft genomic sequecing of Geomonas sp. Red736.</title>
        <authorList>
            <person name="Itoh H."/>
            <person name="Xu Z.X."/>
            <person name="Ushijima N."/>
            <person name="Masuda Y."/>
            <person name="Shiratori Y."/>
            <person name="Senoo K."/>
        </authorList>
    </citation>
    <scope>NUCLEOTIDE SEQUENCE [LARGE SCALE GENOMIC DNA]</scope>
    <source>
        <strain evidence="6">Red736</strain>
    </source>
</reference>
<protein>
    <recommendedName>
        <fullName evidence="4">Methyltransferase type 11 domain-containing protein</fullName>
    </recommendedName>
</protein>
<dbReference type="GO" id="GO:0008757">
    <property type="term" value="F:S-adenosylmethionine-dependent methyltransferase activity"/>
    <property type="evidence" value="ECO:0007669"/>
    <property type="project" value="InterPro"/>
</dbReference>
<sequence>MSTERRQAEVLEEEAQAFNHQIHERMAHGHVPDLRRAPRCEWFINNPWRDPAYVKLDFYEQFELIEKTLRDQLGPRPARVLEIGCGPGYLSLELARAGHDVTGIDLSPACIEVARRMADEDPWRVERGGLAYLAGDLFAHPQLAVGSFDAVVFLGALHHFPEQERVMARVRELLRAGGIVMAHEPTRDRVTRGNAAFCHLLRTLLSAGNGFHADFPIPAPEAVEGEIGKLFAHMRYETEDAEKLQSPNDNEAGFREMYAALSGSFTELVLEERYAFFHEFIGGLRFDEEKNRALARYLRDMDARLVELGVLQSTEFFYVGSRRA</sequence>
<proteinExistence type="predicted"/>
<evidence type="ECO:0000313" key="6">
    <source>
        <dbReference type="Proteomes" id="UP000568888"/>
    </source>
</evidence>
<dbReference type="GO" id="GO:0032259">
    <property type="term" value="P:methylation"/>
    <property type="evidence" value="ECO:0007669"/>
    <property type="project" value="UniProtKB-KW"/>
</dbReference>
<dbReference type="Gene3D" id="3.40.50.150">
    <property type="entry name" value="Vaccinia Virus protein VP39"/>
    <property type="match status" value="1"/>
</dbReference>
<dbReference type="AlphaFoldDB" id="A0A6V8MZ20"/>
<gene>
    <name evidence="5" type="ORF">GMPD_32490</name>
</gene>
<dbReference type="EMBL" id="BLXY01000008">
    <property type="protein sequence ID" value="GFO65330.1"/>
    <property type="molecule type" value="Genomic_DNA"/>
</dbReference>
<keyword evidence="2" id="KW-0808">Transferase</keyword>
<evidence type="ECO:0000256" key="2">
    <source>
        <dbReference type="ARBA" id="ARBA00022679"/>
    </source>
</evidence>
<evidence type="ECO:0000259" key="4">
    <source>
        <dbReference type="Pfam" id="PF08241"/>
    </source>
</evidence>
<dbReference type="CDD" id="cd02440">
    <property type="entry name" value="AdoMet_MTases"/>
    <property type="match status" value="1"/>
</dbReference>
<evidence type="ECO:0000313" key="5">
    <source>
        <dbReference type="EMBL" id="GFO65330.1"/>
    </source>
</evidence>
<dbReference type="SUPFAM" id="SSF53335">
    <property type="entry name" value="S-adenosyl-L-methionine-dependent methyltransferases"/>
    <property type="match status" value="1"/>
</dbReference>
<evidence type="ECO:0000256" key="1">
    <source>
        <dbReference type="ARBA" id="ARBA00022603"/>
    </source>
</evidence>
<dbReference type="PANTHER" id="PTHR43464:SF19">
    <property type="entry name" value="UBIQUINONE BIOSYNTHESIS O-METHYLTRANSFERASE, MITOCHONDRIAL"/>
    <property type="match status" value="1"/>
</dbReference>
<keyword evidence="3" id="KW-0949">S-adenosyl-L-methionine</keyword>
<organism evidence="5 6">
    <name type="scientific">Geomonas paludis</name>
    <dbReference type="NCBI Taxonomy" id="2740185"/>
    <lineage>
        <taxon>Bacteria</taxon>
        <taxon>Pseudomonadati</taxon>
        <taxon>Thermodesulfobacteriota</taxon>
        <taxon>Desulfuromonadia</taxon>
        <taxon>Geobacterales</taxon>
        <taxon>Geobacteraceae</taxon>
        <taxon>Geomonas</taxon>
    </lineage>
</organism>
<dbReference type="InterPro" id="IPR013216">
    <property type="entry name" value="Methyltransf_11"/>
</dbReference>
<accession>A0A6V8MZ20</accession>
<keyword evidence="1" id="KW-0489">Methyltransferase</keyword>